<dbReference type="InterPro" id="IPR029063">
    <property type="entry name" value="SAM-dependent_MTases_sf"/>
</dbReference>
<dbReference type="PANTHER" id="PTHR34203">
    <property type="entry name" value="METHYLTRANSFERASE, FKBM FAMILY PROTEIN"/>
    <property type="match status" value="1"/>
</dbReference>
<keyword evidence="2" id="KW-0489">Methyltransferase</keyword>
<dbReference type="EMBL" id="JBHLUE010000017">
    <property type="protein sequence ID" value="MFC0566589.1"/>
    <property type="molecule type" value="Genomic_DNA"/>
</dbReference>
<dbReference type="Proteomes" id="UP001589894">
    <property type="component" value="Unassembled WGS sequence"/>
</dbReference>
<evidence type="ECO:0000313" key="2">
    <source>
        <dbReference type="EMBL" id="MFC0566589.1"/>
    </source>
</evidence>
<dbReference type="NCBIfam" id="TIGR01444">
    <property type="entry name" value="fkbM_fam"/>
    <property type="match status" value="1"/>
</dbReference>
<accession>A0ABV6P0U3</accession>
<proteinExistence type="predicted"/>
<keyword evidence="3" id="KW-1185">Reference proteome</keyword>
<dbReference type="PANTHER" id="PTHR34203:SF15">
    <property type="entry name" value="SLL1173 PROTEIN"/>
    <property type="match status" value="1"/>
</dbReference>
<feature type="domain" description="Methyltransferase FkbM" evidence="1">
    <location>
        <begin position="70"/>
        <end position="237"/>
    </location>
</feature>
<protein>
    <submittedName>
        <fullName evidence="2">FkbM family methyltransferase</fullName>
    </submittedName>
</protein>
<dbReference type="Gene3D" id="3.40.50.150">
    <property type="entry name" value="Vaccinia Virus protein VP39"/>
    <property type="match status" value="1"/>
</dbReference>
<dbReference type="SUPFAM" id="SSF53335">
    <property type="entry name" value="S-adenosyl-L-methionine-dependent methyltransferases"/>
    <property type="match status" value="1"/>
</dbReference>
<gene>
    <name evidence="2" type="ORF">ACFFHU_20920</name>
</gene>
<evidence type="ECO:0000259" key="1">
    <source>
        <dbReference type="Pfam" id="PF05050"/>
    </source>
</evidence>
<dbReference type="InterPro" id="IPR006342">
    <property type="entry name" value="FkbM_mtfrase"/>
</dbReference>
<organism evidence="2 3">
    <name type="scientific">Plantactinospora siamensis</name>
    <dbReference type="NCBI Taxonomy" id="555372"/>
    <lineage>
        <taxon>Bacteria</taxon>
        <taxon>Bacillati</taxon>
        <taxon>Actinomycetota</taxon>
        <taxon>Actinomycetes</taxon>
        <taxon>Micromonosporales</taxon>
        <taxon>Micromonosporaceae</taxon>
        <taxon>Plantactinospora</taxon>
    </lineage>
</organism>
<dbReference type="InterPro" id="IPR052514">
    <property type="entry name" value="SAM-dependent_MTase"/>
</dbReference>
<evidence type="ECO:0000313" key="3">
    <source>
        <dbReference type="Proteomes" id="UP001589894"/>
    </source>
</evidence>
<dbReference type="RefSeq" id="WP_377341402.1">
    <property type="nucleotide sequence ID" value="NZ_JBHLUE010000017.1"/>
</dbReference>
<keyword evidence="2" id="KW-0808">Transferase</keyword>
<dbReference type="Pfam" id="PF05050">
    <property type="entry name" value="Methyltransf_21"/>
    <property type="match status" value="1"/>
</dbReference>
<name>A0ABV6P0U3_9ACTN</name>
<reference evidence="2 3" key="1">
    <citation type="submission" date="2024-09" db="EMBL/GenBank/DDBJ databases">
        <authorList>
            <person name="Sun Q."/>
            <person name="Mori K."/>
        </authorList>
    </citation>
    <scope>NUCLEOTIDE SEQUENCE [LARGE SCALE GENOMIC DNA]</scope>
    <source>
        <strain evidence="2 3">TBRC 2205</strain>
    </source>
</reference>
<dbReference type="GO" id="GO:0032259">
    <property type="term" value="P:methylation"/>
    <property type="evidence" value="ECO:0007669"/>
    <property type="project" value="UniProtKB-KW"/>
</dbReference>
<dbReference type="GO" id="GO:0008168">
    <property type="term" value="F:methyltransferase activity"/>
    <property type="evidence" value="ECO:0007669"/>
    <property type="project" value="UniProtKB-KW"/>
</dbReference>
<comment type="caution">
    <text evidence="2">The sequence shown here is derived from an EMBL/GenBank/DDBJ whole genome shotgun (WGS) entry which is preliminary data.</text>
</comment>
<sequence>MVSTPHRAAALAVDTLCGVVGRRQAVRAARFALRRARLDLPNSPYLNGEYALQRWMLRTAAPDQPFTAFDVGANIGEWSLALLRQAAQAGRSEPPRIHAFEPAGATFAMLCQRVPPEVRSNRLALSDDAGERPMFIVGPGAGRNSLHPTDGLAAVTATERVATGTIDEYVRTAGVERIDLLKIDTEGHDFAVLSGAGGCLAAQRISVVQFEYNHRWVYPRRFLKDVFDLAQPHGYRVGKLTPRGVEGYPGWDPDLETFIEGNYVLCTEEAAERLPRVAWWKSGRR</sequence>